<dbReference type="PANTHER" id="PTHR30061:SF50">
    <property type="entry name" value="MALTOSE_MALTODEXTRIN-BINDING PERIPLASMIC PROTEIN"/>
    <property type="match status" value="1"/>
</dbReference>
<reference evidence="5 6" key="1">
    <citation type="submission" date="2018-09" db="EMBL/GenBank/DDBJ databases">
        <title>Genome sequencing of strain 1JSPR-7.</title>
        <authorList>
            <person name="Heo J."/>
            <person name="Kim S.-J."/>
            <person name="Kwon S.-W."/>
        </authorList>
    </citation>
    <scope>NUCLEOTIDE SEQUENCE [LARGE SCALE GENOMIC DNA]</scope>
    <source>
        <strain evidence="5 6">1JSPR-7</strain>
    </source>
</reference>
<sequence>MKLNKKIALGTFSALAILSLTACGTSSSANKSSNKEITVWAMGAEGENLPKVAADFTKETGIKVKVQNIPWANAHDKLLTAVASKQGPDVIQMGTTWMTEFKDAGALTDLSKYISKDKNLSDSNFYDANLATTKFDGKSYGIPWANDVRVLYYRTDIFKKAGINEAPKTWDDLTKDAKILSTRGKGEYGISIDPAEQSFAFMMANQAGSSLIKDGKAQFDQPEFVQGVSYINNFIQKGYAPKQPLSTDITQTFGGTDSKTPMFISGPWMVSALNAAGNDIPGNYATAVLPEGPDNNDSVVGGNNLTIASWSKAKDESAKFISFMSTPKEQLAWYKLVNDLPTNKTALQDKSIAGNALMKPFVDQLDHAKPMPMVPQYEQIAQSYLTFQQNIWLKNANVTEQMKQFQTKAQSLLDAKN</sequence>
<dbReference type="AlphaFoldDB" id="A0A387BEG0"/>
<dbReference type="GO" id="GO:0015768">
    <property type="term" value="P:maltose transport"/>
    <property type="evidence" value="ECO:0007669"/>
    <property type="project" value="TreeGrafter"/>
</dbReference>
<organism evidence="5 6">
    <name type="scientific">Lactococcus allomyrinae</name>
    <dbReference type="NCBI Taxonomy" id="2419773"/>
    <lineage>
        <taxon>Bacteria</taxon>
        <taxon>Bacillati</taxon>
        <taxon>Bacillota</taxon>
        <taxon>Bacilli</taxon>
        <taxon>Lactobacillales</taxon>
        <taxon>Streptococcaceae</taxon>
        <taxon>Lactococcus</taxon>
    </lineage>
</organism>
<name>A0A387BEG0_9LACT</name>
<dbReference type="Gene3D" id="3.40.190.10">
    <property type="entry name" value="Periplasmic binding protein-like II"/>
    <property type="match status" value="2"/>
</dbReference>
<dbReference type="PROSITE" id="PS51257">
    <property type="entry name" value="PROKAR_LIPOPROTEIN"/>
    <property type="match status" value="1"/>
</dbReference>
<gene>
    <name evidence="5" type="ORF">D7I46_05775</name>
</gene>
<evidence type="ECO:0000256" key="4">
    <source>
        <dbReference type="SAM" id="SignalP"/>
    </source>
</evidence>
<evidence type="ECO:0000313" key="6">
    <source>
        <dbReference type="Proteomes" id="UP000269374"/>
    </source>
</evidence>
<feature type="signal peptide" evidence="4">
    <location>
        <begin position="1"/>
        <end position="22"/>
    </location>
</feature>
<proteinExistence type="inferred from homology"/>
<evidence type="ECO:0000256" key="1">
    <source>
        <dbReference type="ARBA" id="ARBA00008520"/>
    </source>
</evidence>
<dbReference type="PANTHER" id="PTHR30061">
    <property type="entry name" value="MALTOSE-BINDING PERIPLASMIC PROTEIN"/>
    <property type="match status" value="1"/>
</dbReference>
<keyword evidence="6" id="KW-1185">Reference proteome</keyword>
<feature type="chain" id="PRO_5039575595" evidence="4">
    <location>
        <begin position="23"/>
        <end position="417"/>
    </location>
</feature>
<dbReference type="RefSeq" id="WP_120772032.1">
    <property type="nucleotide sequence ID" value="NZ_CP032627.1"/>
</dbReference>
<comment type="similarity">
    <text evidence="1">Belongs to the bacterial solute-binding protein 1 family.</text>
</comment>
<protein>
    <submittedName>
        <fullName evidence="5">Extracellular solute-binding protein</fullName>
    </submittedName>
</protein>
<evidence type="ECO:0000256" key="3">
    <source>
        <dbReference type="ARBA" id="ARBA00022729"/>
    </source>
</evidence>
<evidence type="ECO:0000256" key="2">
    <source>
        <dbReference type="ARBA" id="ARBA00022448"/>
    </source>
</evidence>
<dbReference type="OrthoDB" id="9768630at2"/>
<evidence type="ECO:0000313" key="5">
    <source>
        <dbReference type="EMBL" id="AYG00644.1"/>
    </source>
</evidence>
<dbReference type="KEGG" id="lact:D7I46_05775"/>
<dbReference type="CDD" id="cd14747">
    <property type="entry name" value="PBP2_MalE"/>
    <property type="match status" value="1"/>
</dbReference>
<dbReference type="Proteomes" id="UP000269374">
    <property type="component" value="Chromosome"/>
</dbReference>
<keyword evidence="2" id="KW-0813">Transport</keyword>
<dbReference type="InterPro" id="IPR006059">
    <property type="entry name" value="SBP"/>
</dbReference>
<keyword evidence="3 4" id="KW-0732">Signal</keyword>
<dbReference type="GO" id="GO:0042956">
    <property type="term" value="P:maltodextrin transmembrane transport"/>
    <property type="evidence" value="ECO:0007669"/>
    <property type="project" value="TreeGrafter"/>
</dbReference>
<dbReference type="EMBL" id="CP032627">
    <property type="protein sequence ID" value="AYG00644.1"/>
    <property type="molecule type" value="Genomic_DNA"/>
</dbReference>
<accession>A0A387BEG0</accession>
<dbReference type="GO" id="GO:1901982">
    <property type="term" value="F:maltose binding"/>
    <property type="evidence" value="ECO:0007669"/>
    <property type="project" value="TreeGrafter"/>
</dbReference>
<dbReference type="SUPFAM" id="SSF53850">
    <property type="entry name" value="Periplasmic binding protein-like II"/>
    <property type="match status" value="1"/>
</dbReference>
<dbReference type="GO" id="GO:0055052">
    <property type="term" value="C:ATP-binding cassette (ABC) transporter complex, substrate-binding subunit-containing"/>
    <property type="evidence" value="ECO:0007669"/>
    <property type="project" value="TreeGrafter"/>
</dbReference>
<dbReference type="Pfam" id="PF01547">
    <property type="entry name" value="SBP_bac_1"/>
    <property type="match status" value="1"/>
</dbReference>